<keyword evidence="2" id="KW-1185">Reference proteome</keyword>
<evidence type="ECO:0000313" key="1">
    <source>
        <dbReference type="EMBL" id="MBL1080125.1"/>
    </source>
</evidence>
<dbReference type="RefSeq" id="WP_201958315.1">
    <property type="nucleotide sequence ID" value="NZ_JAERRJ010000024.1"/>
</dbReference>
<protein>
    <submittedName>
        <fullName evidence="1">Uncharacterized protein</fullName>
    </submittedName>
</protein>
<dbReference type="EMBL" id="JAERRJ010000024">
    <property type="protein sequence ID" value="MBL1080125.1"/>
    <property type="molecule type" value="Genomic_DNA"/>
</dbReference>
<proteinExistence type="predicted"/>
<accession>A0ABS1MJ98</accession>
<reference evidence="1 2" key="1">
    <citation type="submission" date="2021-01" db="EMBL/GenBank/DDBJ databases">
        <title>WGS of actinomycetes isolated from Thailand.</title>
        <authorList>
            <person name="Thawai C."/>
        </authorList>
    </citation>
    <scope>NUCLEOTIDE SEQUENCE [LARGE SCALE GENOMIC DNA]</scope>
    <source>
        <strain evidence="1 2">LPG 2</strain>
    </source>
</reference>
<sequence>MSVVEEMRSSSLAMNADFALLKIENALNDISYKLLNYADLADNAATGFATVEVSAARRIEREVPTA</sequence>
<name>A0ABS1MJ98_9NOCA</name>
<dbReference type="Proteomes" id="UP000602198">
    <property type="component" value="Unassembled WGS sequence"/>
</dbReference>
<comment type="caution">
    <text evidence="1">The sequence shown here is derived from an EMBL/GenBank/DDBJ whole genome shotgun (WGS) entry which is preliminary data.</text>
</comment>
<organism evidence="1 2">
    <name type="scientific">Nocardia acididurans</name>
    <dbReference type="NCBI Taxonomy" id="2802282"/>
    <lineage>
        <taxon>Bacteria</taxon>
        <taxon>Bacillati</taxon>
        <taxon>Actinomycetota</taxon>
        <taxon>Actinomycetes</taxon>
        <taxon>Mycobacteriales</taxon>
        <taxon>Nocardiaceae</taxon>
        <taxon>Nocardia</taxon>
    </lineage>
</organism>
<gene>
    <name evidence="1" type="ORF">JK358_37600</name>
</gene>
<evidence type="ECO:0000313" key="2">
    <source>
        <dbReference type="Proteomes" id="UP000602198"/>
    </source>
</evidence>